<dbReference type="InterPro" id="IPR058637">
    <property type="entry name" value="YknX-like_C"/>
</dbReference>
<dbReference type="Gene3D" id="2.40.30.170">
    <property type="match status" value="1"/>
</dbReference>
<dbReference type="Gene3D" id="2.40.50.100">
    <property type="match status" value="2"/>
</dbReference>
<dbReference type="Gene3D" id="1.10.287.470">
    <property type="entry name" value="Helix hairpin bin"/>
    <property type="match status" value="3"/>
</dbReference>
<proteinExistence type="inferred from homology"/>
<dbReference type="EMBL" id="MQWD01000001">
    <property type="protein sequence ID" value="PAP78505.1"/>
    <property type="molecule type" value="Genomic_DNA"/>
</dbReference>
<dbReference type="GO" id="GO:0015562">
    <property type="term" value="F:efflux transmembrane transporter activity"/>
    <property type="evidence" value="ECO:0007669"/>
    <property type="project" value="TreeGrafter"/>
</dbReference>
<organism evidence="6 7">
    <name type="scientific">Rubrivirga marina</name>
    <dbReference type="NCBI Taxonomy" id="1196024"/>
    <lineage>
        <taxon>Bacteria</taxon>
        <taxon>Pseudomonadati</taxon>
        <taxon>Rhodothermota</taxon>
        <taxon>Rhodothermia</taxon>
        <taxon>Rhodothermales</taxon>
        <taxon>Rubricoccaceae</taxon>
        <taxon>Rubrivirga</taxon>
    </lineage>
</organism>
<comment type="similarity">
    <text evidence="1">Belongs to the membrane fusion protein (MFP) (TC 8.A.1) family.</text>
</comment>
<feature type="domain" description="CusB-like beta-barrel" evidence="4">
    <location>
        <begin position="293"/>
        <end position="366"/>
    </location>
</feature>
<evidence type="ECO:0000313" key="6">
    <source>
        <dbReference type="EMBL" id="PAP78505.1"/>
    </source>
</evidence>
<dbReference type="InterPro" id="IPR006143">
    <property type="entry name" value="RND_pump_MFP"/>
</dbReference>
<keyword evidence="2" id="KW-0175">Coiled coil</keyword>
<feature type="domain" description="YknX-like C-terminal permuted SH3-like" evidence="5">
    <location>
        <begin position="372"/>
        <end position="444"/>
    </location>
</feature>
<dbReference type="PANTHER" id="PTHR30469">
    <property type="entry name" value="MULTIDRUG RESISTANCE PROTEIN MDTA"/>
    <property type="match status" value="1"/>
</dbReference>
<dbReference type="GO" id="GO:1990281">
    <property type="term" value="C:efflux pump complex"/>
    <property type="evidence" value="ECO:0007669"/>
    <property type="project" value="TreeGrafter"/>
</dbReference>
<dbReference type="Proteomes" id="UP000216339">
    <property type="component" value="Unassembled WGS sequence"/>
</dbReference>
<evidence type="ECO:0000259" key="5">
    <source>
        <dbReference type="Pfam" id="PF25989"/>
    </source>
</evidence>
<dbReference type="Pfam" id="PF25954">
    <property type="entry name" value="Beta-barrel_RND_2"/>
    <property type="match status" value="1"/>
</dbReference>
<evidence type="ECO:0000256" key="1">
    <source>
        <dbReference type="ARBA" id="ARBA00009477"/>
    </source>
</evidence>
<accession>A0A271J6C1</accession>
<dbReference type="Gene3D" id="2.40.420.20">
    <property type="match status" value="1"/>
</dbReference>
<dbReference type="NCBIfam" id="TIGR01730">
    <property type="entry name" value="RND_mfp"/>
    <property type="match status" value="1"/>
</dbReference>
<name>A0A271J6C1_9BACT</name>
<feature type="region of interest" description="Disordered" evidence="3">
    <location>
        <begin position="1"/>
        <end position="27"/>
    </location>
</feature>
<keyword evidence="7" id="KW-1185">Reference proteome</keyword>
<comment type="caution">
    <text evidence="6">The sequence shown here is derived from an EMBL/GenBank/DDBJ whole genome shotgun (WGS) entry which is preliminary data.</text>
</comment>
<dbReference type="OrthoDB" id="9806939at2"/>
<evidence type="ECO:0000313" key="7">
    <source>
        <dbReference type="Proteomes" id="UP000216339"/>
    </source>
</evidence>
<feature type="coiled-coil region" evidence="2">
    <location>
        <begin position="203"/>
        <end position="237"/>
    </location>
</feature>
<evidence type="ECO:0000259" key="4">
    <source>
        <dbReference type="Pfam" id="PF25954"/>
    </source>
</evidence>
<protein>
    <submittedName>
        <fullName evidence="6">Uncharacterized protein</fullName>
    </submittedName>
</protein>
<evidence type="ECO:0000256" key="3">
    <source>
        <dbReference type="SAM" id="MobiDB-lite"/>
    </source>
</evidence>
<dbReference type="PANTHER" id="PTHR30469:SF15">
    <property type="entry name" value="HLYD FAMILY OF SECRETION PROTEINS"/>
    <property type="match status" value="1"/>
</dbReference>
<evidence type="ECO:0000256" key="2">
    <source>
        <dbReference type="SAM" id="Coils"/>
    </source>
</evidence>
<feature type="coiled-coil region" evidence="2">
    <location>
        <begin position="144"/>
        <end position="178"/>
    </location>
</feature>
<reference evidence="6 7" key="1">
    <citation type="submission" date="2016-11" db="EMBL/GenBank/DDBJ databases">
        <title>Study of marine rhodopsin-containing bacteria.</title>
        <authorList>
            <person name="Yoshizawa S."/>
            <person name="Kumagai Y."/>
            <person name="Kogure K."/>
        </authorList>
    </citation>
    <scope>NUCLEOTIDE SEQUENCE [LARGE SCALE GENOMIC DNA]</scope>
    <source>
        <strain evidence="6 7">SAORIC-28</strain>
    </source>
</reference>
<dbReference type="Pfam" id="PF25989">
    <property type="entry name" value="YknX_C"/>
    <property type="match status" value="1"/>
</dbReference>
<sequence>MTTPDTARLGGAPARFTPPDRPSPAAMRPLRRFTTALLAALALAACQPGPETADEVEAPADRAVPVEVVVADPGYFEDTIELTGTVDANNDASLSPDVPGMLTYVAPVGTFVRAGQTVAQVRATTQQAGVASARAQAAQGRAGVSQAQAQVAGAEAGVQAARAQREAAQAQLDLAQDQYRRQYPLYRDSILSALEFRNVESQLAQARAQVAQADAGIAQAQGQLRAAREGVNAARAQSQAGDAGVASAQSQLASTRVVAPFSGVVEARLQEAGELASPGQPVVRLVGSGSVKVTAGVPERYAGEIEQGTQVQVMPNAYEAEARGGRVSFVGLAIDEASRTFPIEVAVENADRSLKPSMVVRMDVTRQILENAIVVPTEAVVRDERGTSVFVVAQDTAGAVASRRVVELGPSAGDTVVLRSGVEAGDQVIVSGAGDLAEGDRVRVTETREVAVATRTPARAASRVRPTGDAVRED</sequence>
<dbReference type="SUPFAM" id="SSF111369">
    <property type="entry name" value="HlyD-like secretion proteins"/>
    <property type="match status" value="2"/>
</dbReference>
<gene>
    <name evidence="6" type="ORF">BSZ37_19785</name>
</gene>
<dbReference type="InterPro" id="IPR058792">
    <property type="entry name" value="Beta-barrel_RND_2"/>
</dbReference>
<dbReference type="AlphaFoldDB" id="A0A271J6C1"/>